<dbReference type="AlphaFoldDB" id="A0AAE7E824"/>
<reference evidence="1 2" key="1">
    <citation type="submission" date="2020-05" db="EMBL/GenBank/DDBJ databases">
        <title>Complete genome sequencing of Campylobacter and Arcobacter type strains.</title>
        <authorList>
            <person name="Miller W.G."/>
            <person name="Yee E."/>
        </authorList>
    </citation>
    <scope>NUCLEOTIDE SEQUENCE [LARGE SCALE GENOMIC DNA]</scope>
    <source>
        <strain evidence="1 2">LMG 25694</strain>
    </source>
</reference>
<dbReference type="KEGG" id="adz:ADFLV_2225"/>
<proteinExistence type="predicted"/>
<dbReference type="RefSeq" id="WP_164968510.1">
    <property type="nucleotide sequence ID" value="NZ_CP053835.1"/>
</dbReference>
<protein>
    <submittedName>
        <fullName evidence="1">Uncharacterized protein</fullName>
    </submittedName>
</protein>
<dbReference type="Proteomes" id="UP000503313">
    <property type="component" value="Chromosome"/>
</dbReference>
<accession>A0AAE7E824</accession>
<dbReference type="EMBL" id="CP053835">
    <property type="protein sequence ID" value="QKF78233.1"/>
    <property type="molecule type" value="Genomic_DNA"/>
</dbReference>
<organism evidence="1 2">
    <name type="scientific">Arcobacter defluvii</name>
    <dbReference type="NCBI Taxonomy" id="873191"/>
    <lineage>
        <taxon>Bacteria</taxon>
        <taxon>Pseudomonadati</taxon>
        <taxon>Campylobacterota</taxon>
        <taxon>Epsilonproteobacteria</taxon>
        <taxon>Campylobacterales</taxon>
        <taxon>Arcobacteraceae</taxon>
        <taxon>Arcobacter</taxon>
    </lineage>
</organism>
<name>A0AAE7E824_9BACT</name>
<gene>
    <name evidence="1" type="ORF">ADFLV_2225</name>
</gene>
<evidence type="ECO:0000313" key="2">
    <source>
        <dbReference type="Proteomes" id="UP000503313"/>
    </source>
</evidence>
<evidence type="ECO:0000313" key="1">
    <source>
        <dbReference type="EMBL" id="QKF78233.1"/>
    </source>
</evidence>
<keyword evidence="2" id="KW-1185">Reference proteome</keyword>
<sequence length="76" mass="8893">MKNYLFYTQDGFTYDNSHKLTNNMQLLGNGRGKNLNEAFENFKENQSYLLCFDYENVIAIRTVSNTIMNLKLKGNK</sequence>